<evidence type="ECO:0000256" key="1">
    <source>
        <dbReference type="ARBA" id="ARBA00004442"/>
    </source>
</evidence>
<evidence type="ECO:0000313" key="8">
    <source>
        <dbReference type="EMBL" id="TKC04215.1"/>
    </source>
</evidence>
<dbReference type="InterPro" id="IPR012944">
    <property type="entry name" value="SusD_RagB_dom"/>
</dbReference>
<sequence length="528" mass="58658">MPESVNHHQFPGSRSRNITHCLSGCSAAASSCNVRIAVYALTIYNLIIMKKYIILYFSLLVMIAQGCKELTDVGVPNDKVVTANVFVNDQSAISALTSIYARMHQIGNMPYNIALLTGFYGDELKSYSSTVSLVQVYTNSVKPLNDVSPNIWAVGFNHIYQANAVYEGCEASQSLTPVVKQQLIAEAKFIRAFWHFYLLNLYGNIPVVTSTDYTANNSAHAADPTMVYKQIVSDLKDAEALLNENYVAGNSVSTSIERVRPNKMVAKALLARVYLYMKDYTNAEIKATELISSSVYQMDSFANVFLKTSKEAIWQIAVPLSNAGIGSNLEASNFILTAKPASGLTRNATLSTSLLSSFEIGDLRKANWTKEFKDMSVTPNVSYVYPFKMKVNITSSAPPEYATPLRLAEQYLIRAEARASQNKLDLAIADHDIIRKRSGLLPIAETNPTISQLNLISAIFQERRVELFTEWGHRWLDIKRNESANGIMTAAAIEKGTVWSSHKLLWPIPFSDIQNNPNLKQNPGYINQ</sequence>
<keyword evidence="5" id="KW-0998">Cell outer membrane</keyword>
<accession>A0A4U1CBW5</accession>
<comment type="caution">
    <text evidence="8">The sequence shown here is derived from an EMBL/GenBank/DDBJ whole genome shotgun (WGS) entry which is preliminary data.</text>
</comment>
<evidence type="ECO:0000259" key="7">
    <source>
        <dbReference type="Pfam" id="PF14322"/>
    </source>
</evidence>
<feature type="domain" description="RagB/SusD" evidence="6">
    <location>
        <begin position="384"/>
        <end position="525"/>
    </location>
</feature>
<comment type="similarity">
    <text evidence="2">Belongs to the SusD family.</text>
</comment>
<evidence type="ECO:0000256" key="3">
    <source>
        <dbReference type="ARBA" id="ARBA00022729"/>
    </source>
</evidence>
<gene>
    <name evidence="8" type="ORF">FA047_16585</name>
</gene>
<dbReference type="InterPro" id="IPR011990">
    <property type="entry name" value="TPR-like_helical_dom_sf"/>
</dbReference>
<dbReference type="InterPro" id="IPR033985">
    <property type="entry name" value="SusD-like_N"/>
</dbReference>
<reference evidence="8 9" key="1">
    <citation type="submission" date="2019-04" db="EMBL/GenBank/DDBJ databases">
        <title>Pedobacter sp. RP-3-15 sp. nov., isolated from Arctic soil.</title>
        <authorList>
            <person name="Dahal R.H."/>
            <person name="Kim D.-U."/>
        </authorList>
    </citation>
    <scope>NUCLEOTIDE SEQUENCE [LARGE SCALE GENOMIC DNA]</scope>
    <source>
        <strain evidence="8 9">RP-3-15</strain>
    </source>
</reference>
<organism evidence="8 9">
    <name type="scientific">Pedobacter frigoris</name>
    <dbReference type="NCBI Taxonomy" id="2571272"/>
    <lineage>
        <taxon>Bacteria</taxon>
        <taxon>Pseudomonadati</taxon>
        <taxon>Bacteroidota</taxon>
        <taxon>Sphingobacteriia</taxon>
        <taxon>Sphingobacteriales</taxon>
        <taxon>Sphingobacteriaceae</taxon>
        <taxon>Pedobacter</taxon>
    </lineage>
</organism>
<evidence type="ECO:0000256" key="5">
    <source>
        <dbReference type="ARBA" id="ARBA00023237"/>
    </source>
</evidence>
<dbReference type="Gene3D" id="1.25.40.390">
    <property type="match status" value="1"/>
</dbReference>
<evidence type="ECO:0000256" key="2">
    <source>
        <dbReference type="ARBA" id="ARBA00006275"/>
    </source>
</evidence>
<dbReference type="AlphaFoldDB" id="A0A4U1CBW5"/>
<evidence type="ECO:0000259" key="6">
    <source>
        <dbReference type="Pfam" id="PF07980"/>
    </source>
</evidence>
<dbReference type="OrthoDB" id="621570at2"/>
<dbReference type="SUPFAM" id="SSF48452">
    <property type="entry name" value="TPR-like"/>
    <property type="match status" value="1"/>
</dbReference>
<dbReference type="Pfam" id="PF14322">
    <property type="entry name" value="SusD-like_3"/>
    <property type="match status" value="1"/>
</dbReference>
<feature type="domain" description="SusD-like N-terminal" evidence="7">
    <location>
        <begin position="88"/>
        <end position="275"/>
    </location>
</feature>
<protein>
    <submittedName>
        <fullName evidence="8">RagB/SusD family nutrient uptake outer membrane protein</fullName>
    </submittedName>
</protein>
<dbReference type="Pfam" id="PF07980">
    <property type="entry name" value="SusD_RagB"/>
    <property type="match status" value="1"/>
</dbReference>
<proteinExistence type="inferred from homology"/>
<evidence type="ECO:0000313" key="9">
    <source>
        <dbReference type="Proteomes" id="UP000307244"/>
    </source>
</evidence>
<keyword evidence="3" id="KW-0732">Signal</keyword>
<name>A0A4U1CBW5_9SPHI</name>
<keyword evidence="9" id="KW-1185">Reference proteome</keyword>
<dbReference type="Proteomes" id="UP000307244">
    <property type="component" value="Unassembled WGS sequence"/>
</dbReference>
<comment type="subcellular location">
    <subcellularLocation>
        <location evidence="1">Cell outer membrane</location>
    </subcellularLocation>
</comment>
<evidence type="ECO:0000256" key="4">
    <source>
        <dbReference type="ARBA" id="ARBA00023136"/>
    </source>
</evidence>
<dbReference type="CDD" id="cd08977">
    <property type="entry name" value="SusD"/>
    <property type="match status" value="1"/>
</dbReference>
<dbReference type="EMBL" id="SWBQ01000005">
    <property type="protein sequence ID" value="TKC04215.1"/>
    <property type="molecule type" value="Genomic_DNA"/>
</dbReference>
<dbReference type="GO" id="GO:0009279">
    <property type="term" value="C:cell outer membrane"/>
    <property type="evidence" value="ECO:0007669"/>
    <property type="project" value="UniProtKB-SubCell"/>
</dbReference>
<keyword evidence="4" id="KW-0472">Membrane</keyword>